<dbReference type="AlphaFoldDB" id="A0A438BMJ3"/>
<dbReference type="InterPro" id="IPR013103">
    <property type="entry name" value="RVT_2"/>
</dbReference>
<reference evidence="2 3" key="1">
    <citation type="journal article" date="2018" name="PLoS Genet.">
        <title>Population sequencing reveals clonal diversity and ancestral inbreeding in the grapevine cultivar Chardonnay.</title>
        <authorList>
            <person name="Roach M.J."/>
            <person name="Johnson D.L."/>
            <person name="Bohlmann J."/>
            <person name="van Vuuren H.J."/>
            <person name="Jones S.J."/>
            <person name="Pretorius I.S."/>
            <person name="Schmidt S.A."/>
            <person name="Borneman A.R."/>
        </authorList>
    </citation>
    <scope>NUCLEOTIDE SEQUENCE [LARGE SCALE GENOMIC DNA]</scope>
    <source>
        <strain evidence="3">cv. Chardonnay</strain>
        <tissue evidence="2">Leaf</tissue>
    </source>
</reference>
<evidence type="ECO:0000313" key="2">
    <source>
        <dbReference type="EMBL" id="RVW12183.1"/>
    </source>
</evidence>
<comment type="caution">
    <text evidence="2">The sequence shown here is derived from an EMBL/GenBank/DDBJ whole genome shotgun (WGS) entry which is preliminary data.</text>
</comment>
<dbReference type="Proteomes" id="UP000288805">
    <property type="component" value="Unassembled WGS sequence"/>
</dbReference>
<gene>
    <name evidence="2" type="primary">RE1_1735</name>
    <name evidence="2" type="ORF">CK203_084257</name>
</gene>
<organism evidence="2 3">
    <name type="scientific">Vitis vinifera</name>
    <name type="common">Grape</name>
    <dbReference type="NCBI Taxonomy" id="29760"/>
    <lineage>
        <taxon>Eukaryota</taxon>
        <taxon>Viridiplantae</taxon>
        <taxon>Streptophyta</taxon>
        <taxon>Embryophyta</taxon>
        <taxon>Tracheophyta</taxon>
        <taxon>Spermatophyta</taxon>
        <taxon>Magnoliopsida</taxon>
        <taxon>eudicotyledons</taxon>
        <taxon>Gunneridae</taxon>
        <taxon>Pentapetalae</taxon>
        <taxon>rosids</taxon>
        <taxon>Vitales</taxon>
        <taxon>Vitaceae</taxon>
        <taxon>Viteae</taxon>
        <taxon>Vitis</taxon>
    </lineage>
</organism>
<evidence type="ECO:0000259" key="1">
    <source>
        <dbReference type="Pfam" id="PF07727"/>
    </source>
</evidence>
<proteinExistence type="predicted"/>
<protein>
    <submittedName>
        <fullName evidence="2">Retrovirus-related Pol polyprotein from transposon RE1</fullName>
    </submittedName>
</protein>
<accession>A0A438BMJ3</accession>
<dbReference type="InterPro" id="IPR043502">
    <property type="entry name" value="DNA/RNA_pol_sf"/>
</dbReference>
<dbReference type="EMBL" id="QGNW01002718">
    <property type="protein sequence ID" value="RVW12183.1"/>
    <property type="molecule type" value="Genomic_DNA"/>
</dbReference>
<sequence length="773" mass="86211">MGIVDGSNPCAPQYSSDELCDQGVLNSAYVVWQYKDQTVLGWIVSSLSPSIVSTIYGLETSWLACFLDKVKSLSDELSAVGKPVKDSELILSVLNGLNSSFHSFVTTYMLLAKEKSMHFSDFHAELLNYDLMQKFHNHTIQPKTGSYALYFHKIVLNQEHAVTISISLTLQALDYYNRMNYAFQGRHPPTELAAMVVEANTTYLNQHQWYTNSGVNIHVPSDTASLAISQPYEGTDTVGVGNGAGLIISRTGNATIKTPSSTLALNDVAYCPQASAHLLSINKFYKDNNVLFELTGSNFFVKDLKTGDTLMTGPSDRGLYSINLQQLSSSKFHAFSMTIGNGFSCYDPSSRCVYISKNVIFDEAVFLARVQSPLMDSGSSVPSIDINSPISSSPSNILEPSSSTSTSSAPSYHPCSYAQAAAIPEWHLAMECEFQALLKNETWTLCPCPPDKNVVPSKWVFKSKRRLDGSIERLKPRLVAVGYLQRSGIDFFDTFSPVIKPSIVRIVLALVVSFNWDIRQLDVSNAFLHGILDEEVYMAQPKGFEDPTNPQFVFYVDNILVTSNVRSFIDELISNLQLDFAMKDLGQLSYFLGIEATRDSSRLHFQQTRYIIDLLDCVNLIGIHPYYAPCVSGTKLSKFDGDPLFDPSEYRHTVGALQYITLTHLDITYSVNQLCQHMQAPTKAHWTIAKRVLRYLKNTLDWADDPDDRRSTCGYGVFVGPNLISWSAKKQPMISKSSTEAEYRCLTLVTAEVYWLHMLLCELKISLDSPPVI</sequence>
<dbReference type="PANTHER" id="PTHR11439">
    <property type="entry name" value="GAG-POL-RELATED RETROTRANSPOSON"/>
    <property type="match status" value="1"/>
</dbReference>
<feature type="domain" description="Reverse transcriptase Ty1/copia-type" evidence="1">
    <location>
        <begin position="554"/>
        <end position="631"/>
    </location>
</feature>
<feature type="domain" description="Reverse transcriptase Ty1/copia-type" evidence="1">
    <location>
        <begin position="440"/>
        <end position="550"/>
    </location>
</feature>
<dbReference type="Pfam" id="PF07727">
    <property type="entry name" value="RVT_2"/>
    <property type="match status" value="2"/>
</dbReference>
<dbReference type="CDD" id="cd09272">
    <property type="entry name" value="RNase_HI_RT_Ty1"/>
    <property type="match status" value="1"/>
</dbReference>
<dbReference type="SUPFAM" id="SSF56672">
    <property type="entry name" value="DNA/RNA polymerases"/>
    <property type="match status" value="1"/>
</dbReference>
<name>A0A438BMJ3_VITVI</name>
<dbReference type="PANTHER" id="PTHR11439:SF500">
    <property type="entry name" value="RNA-DIRECTED DNA POLYMERASE"/>
    <property type="match status" value="1"/>
</dbReference>
<evidence type="ECO:0000313" key="3">
    <source>
        <dbReference type="Proteomes" id="UP000288805"/>
    </source>
</evidence>